<evidence type="ECO:0000313" key="3">
    <source>
        <dbReference type="RefSeq" id="XP_005097878.1"/>
    </source>
</evidence>
<evidence type="ECO:0000259" key="1">
    <source>
        <dbReference type="Pfam" id="PF00850"/>
    </source>
</evidence>
<gene>
    <name evidence="3" type="primary">LOC101853085</name>
</gene>
<protein>
    <submittedName>
        <fullName evidence="3">Polyamine deacetylase HDAC10</fullName>
    </submittedName>
</protein>
<feature type="domain" description="Histone deacetylase" evidence="1">
    <location>
        <begin position="31"/>
        <end position="326"/>
    </location>
</feature>
<dbReference type="CDD" id="cd10002">
    <property type="entry name" value="HDAC10_HDAC6-dom1"/>
    <property type="match status" value="1"/>
</dbReference>
<dbReference type="InterPro" id="IPR000286">
    <property type="entry name" value="HDACs"/>
</dbReference>
<sequence length="741" mass="81733">MMLPQEERRTGVVYDSRLSSHFSAWNKDFTEKPQRNTKCIERCTELGLLKRCLHVPVREATEAEMMLCHTRQHIELLRMTESMNGEELKAISQKYDFIYFHQKSFENAKLSLGGVIDLVDKVVSEQVRNGMAIVRPPGHHAMKEEYCGYCYLSNAAIAAKSALEKYNLKRILILDWDVHHGQGTQFAFYDDPRVLFVSIHRYELGSEWPHLRESDYDFIGEGPGKGYTINIPLNETGCGNSDYLSIFFNLLLPVFYEFDPELIIVSAGFDSAIGCPEGEMLVTPACFAHFVNLLTPLASGKLALLLEGGYNLKSLAESTALCVRALLGDPTPNIAPLSAPKPSVVESVLNCIKILHPYWHCLEYQDVVESHLIKTEAYPFKQVLNLPPVQNIEFYTSETRPQTFPLIQDCADDNAIKLLEEYNQAIDKLIQETDLSFPASKFSLSWDKASDGVIESLTHSDVWKQCQKDVSSPQTIYAESVHAAIDSILLSKSQSSLCLVSRPARQHNGTPNGAASPTAHSAHGLAASYAVEAYQLNRVLIIQMGSGPDVHIPTSPSVLSIVLSLSSDGSDSARASLGESFVSLPLKGDSLNDVDYISAFQQIVLPLAYEFGPTLTVFSWQSLADGVQGPSPACISHLTMLLRGLSRGRLMVLVDRCAGQSLEDGRAVIQDPSEARPSPGVTTEKLLMACASVLAGHVCAPLGPGYPSQHTAQVIKNVQDELKGKWSLLQFRHQIPKLGQP</sequence>
<name>A0ABM0JNK1_APLCA</name>
<dbReference type="SUPFAM" id="SSF52768">
    <property type="entry name" value="Arginase/deacetylase"/>
    <property type="match status" value="2"/>
</dbReference>
<dbReference type="PANTHER" id="PTHR10625:SF38">
    <property type="entry name" value="HISTONE DEACETYLASE 6, ISOFORM G"/>
    <property type="match status" value="1"/>
</dbReference>
<keyword evidence="2" id="KW-1185">Reference proteome</keyword>
<dbReference type="PRINTS" id="PR01270">
    <property type="entry name" value="HDASUPER"/>
</dbReference>
<evidence type="ECO:0000313" key="2">
    <source>
        <dbReference type="Proteomes" id="UP000694888"/>
    </source>
</evidence>
<dbReference type="InterPro" id="IPR037138">
    <property type="entry name" value="His_deacetylse_dom_sf"/>
</dbReference>
<proteinExistence type="predicted"/>
<dbReference type="RefSeq" id="XP_005097878.1">
    <property type="nucleotide sequence ID" value="XM_005097821.3"/>
</dbReference>
<dbReference type="Gene3D" id="3.40.800.20">
    <property type="entry name" value="Histone deacetylase domain"/>
    <property type="match status" value="2"/>
</dbReference>
<organism evidence="2 3">
    <name type="scientific">Aplysia californica</name>
    <name type="common">California sea hare</name>
    <dbReference type="NCBI Taxonomy" id="6500"/>
    <lineage>
        <taxon>Eukaryota</taxon>
        <taxon>Metazoa</taxon>
        <taxon>Spiralia</taxon>
        <taxon>Lophotrochozoa</taxon>
        <taxon>Mollusca</taxon>
        <taxon>Gastropoda</taxon>
        <taxon>Heterobranchia</taxon>
        <taxon>Euthyneura</taxon>
        <taxon>Tectipleura</taxon>
        <taxon>Aplysiida</taxon>
        <taxon>Aplysioidea</taxon>
        <taxon>Aplysiidae</taxon>
        <taxon>Aplysia</taxon>
    </lineage>
</organism>
<accession>A0ABM0JNK1</accession>
<dbReference type="InterPro" id="IPR023696">
    <property type="entry name" value="Ureohydrolase_dom_sf"/>
</dbReference>
<dbReference type="Pfam" id="PF00850">
    <property type="entry name" value="Hist_deacetyl"/>
    <property type="match status" value="1"/>
</dbReference>
<dbReference type="Proteomes" id="UP000694888">
    <property type="component" value="Unplaced"/>
</dbReference>
<dbReference type="PANTHER" id="PTHR10625">
    <property type="entry name" value="HISTONE DEACETYLASE HDAC1-RELATED"/>
    <property type="match status" value="1"/>
</dbReference>
<reference evidence="3" key="1">
    <citation type="submission" date="2025-08" db="UniProtKB">
        <authorList>
            <consortium name="RefSeq"/>
        </authorList>
    </citation>
    <scope>IDENTIFICATION</scope>
</reference>
<dbReference type="InterPro" id="IPR023801">
    <property type="entry name" value="His_deacetylse_dom"/>
</dbReference>
<dbReference type="GeneID" id="101853085"/>